<keyword evidence="2" id="KW-0560">Oxidoreductase</keyword>
<dbReference type="PANTHER" id="PTHR11695">
    <property type="entry name" value="ALCOHOL DEHYDROGENASE RELATED"/>
    <property type="match status" value="1"/>
</dbReference>
<dbReference type="SUPFAM" id="SSF51735">
    <property type="entry name" value="NAD(P)-binding Rossmann-fold domains"/>
    <property type="match status" value="1"/>
</dbReference>
<protein>
    <submittedName>
        <fullName evidence="2">NADP-dependent oxidoreductase</fullName>
        <ecNumber evidence="2">1.-.-.-</ecNumber>
    </submittedName>
</protein>
<dbReference type="Gene3D" id="3.90.180.10">
    <property type="entry name" value="Medium-chain alcohol dehydrogenases, catalytic domain"/>
    <property type="match status" value="1"/>
</dbReference>
<evidence type="ECO:0000313" key="2">
    <source>
        <dbReference type="EMBL" id="MEK0170054.1"/>
    </source>
</evidence>
<dbReference type="EC" id="1.-.-.-" evidence="2"/>
<accession>A0ABU8Y5R4</accession>
<proteinExistence type="predicted"/>
<dbReference type="Pfam" id="PF13602">
    <property type="entry name" value="ADH_zinc_N_2"/>
    <property type="match status" value="1"/>
</dbReference>
<evidence type="ECO:0000259" key="1">
    <source>
        <dbReference type="SMART" id="SM00829"/>
    </source>
</evidence>
<comment type="caution">
    <text evidence="2">The sequence shown here is derived from an EMBL/GenBank/DDBJ whole genome shotgun (WGS) entry which is preliminary data.</text>
</comment>
<dbReference type="InterPro" id="IPR020843">
    <property type="entry name" value="ER"/>
</dbReference>
<dbReference type="InterPro" id="IPR036291">
    <property type="entry name" value="NAD(P)-bd_dom_sf"/>
</dbReference>
<dbReference type="EMBL" id="JBBLYY010000009">
    <property type="protein sequence ID" value="MEK0170054.1"/>
    <property type="molecule type" value="Genomic_DNA"/>
</dbReference>
<dbReference type="GO" id="GO:0016491">
    <property type="term" value="F:oxidoreductase activity"/>
    <property type="evidence" value="ECO:0007669"/>
    <property type="project" value="UniProtKB-KW"/>
</dbReference>
<dbReference type="RefSeq" id="WP_221180511.1">
    <property type="nucleotide sequence ID" value="NZ_JBBKAP010000003.1"/>
</dbReference>
<dbReference type="CDD" id="cd05289">
    <property type="entry name" value="MDR_like_2"/>
    <property type="match status" value="1"/>
</dbReference>
<keyword evidence="3" id="KW-1185">Reference proteome</keyword>
<dbReference type="InterPro" id="IPR050700">
    <property type="entry name" value="YIM1/Zinc_Alcohol_DH_Fams"/>
</dbReference>
<dbReference type="PANTHER" id="PTHR11695:SF294">
    <property type="entry name" value="RETICULON-4-INTERACTING PROTEIN 1, MITOCHONDRIAL"/>
    <property type="match status" value="1"/>
</dbReference>
<dbReference type="Pfam" id="PF08240">
    <property type="entry name" value="ADH_N"/>
    <property type="match status" value="1"/>
</dbReference>
<name>A0ABU8Y5R4_9MICO</name>
<dbReference type="SMART" id="SM00829">
    <property type="entry name" value="PKS_ER"/>
    <property type="match status" value="1"/>
</dbReference>
<evidence type="ECO:0000313" key="3">
    <source>
        <dbReference type="Proteomes" id="UP001370299"/>
    </source>
</evidence>
<sequence length="317" mass="32188">MSEAGIVPRTMTAMQVRVLGGPERLERVTVPVPVPDIGEVLVRVRAAGINPADVGDQRTGVFSGPPPFTPGWDVSGEVAALGPGVTVHRVGDPVLGLLPFPRRAGAYAEYAVGPARAFVPKPDTIDHVQAAALPLAGLTALQALVDTADVQPGARVAVTAASGGVGHLAVQVVAELGAHAVAVTSARSVDLLRDLGVREFVDRDRTTLVDGADPVDVVFELVGGDAPLASLRALVPGGVLVSSLPQSLGPVRPLAAELGVTATGLFVESDGAGLAHLVELVHHGAVRPVVAAVHDLADAARAQSEAHGPGKVVLQVP</sequence>
<organism evidence="2 3">
    <name type="scientific">Curtobacterium citreum</name>
    <dbReference type="NCBI Taxonomy" id="2036"/>
    <lineage>
        <taxon>Bacteria</taxon>
        <taxon>Bacillati</taxon>
        <taxon>Actinomycetota</taxon>
        <taxon>Actinomycetes</taxon>
        <taxon>Micrococcales</taxon>
        <taxon>Microbacteriaceae</taxon>
        <taxon>Curtobacterium</taxon>
    </lineage>
</organism>
<reference evidence="2 3" key="1">
    <citation type="submission" date="2024-03" db="EMBL/GenBank/DDBJ databases">
        <title>Whole genomes of four grape xylem sap localized bacterial endophytes.</title>
        <authorList>
            <person name="Kumar G."/>
            <person name="Savka M.A."/>
        </authorList>
    </citation>
    <scope>NUCLEOTIDE SEQUENCE [LARGE SCALE GENOMIC DNA]</scope>
    <source>
        <strain evidence="2 3">RIT_GXS8</strain>
    </source>
</reference>
<dbReference type="InterPro" id="IPR011032">
    <property type="entry name" value="GroES-like_sf"/>
</dbReference>
<dbReference type="InterPro" id="IPR013154">
    <property type="entry name" value="ADH-like_N"/>
</dbReference>
<gene>
    <name evidence="2" type="ORF">WMN62_01075</name>
</gene>
<dbReference type="Gene3D" id="3.40.50.720">
    <property type="entry name" value="NAD(P)-binding Rossmann-like Domain"/>
    <property type="match status" value="1"/>
</dbReference>
<dbReference type="Proteomes" id="UP001370299">
    <property type="component" value="Unassembled WGS sequence"/>
</dbReference>
<feature type="domain" description="Enoyl reductase (ER)" evidence="1">
    <location>
        <begin position="20"/>
        <end position="314"/>
    </location>
</feature>
<dbReference type="SUPFAM" id="SSF50129">
    <property type="entry name" value="GroES-like"/>
    <property type="match status" value="1"/>
</dbReference>